<evidence type="ECO:0000256" key="3">
    <source>
        <dbReference type="ARBA" id="ARBA00023161"/>
    </source>
</evidence>
<feature type="compositionally biased region" description="Polar residues" evidence="6">
    <location>
        <begin position="323"/>
        <end position="337"/>
    </location>
</feature>
<organism evidence="8 9">
    <name type="scientific">Lithohypha guttulata</name>
    <dbReference type="NCBI Taxonomy" id="1690604"/>
    <lineage>
        <taxon>Eukaryota</taxon>
        <taxon>Fungi</taxon>
        <taxon>Dikarya</taxon>
        <taxon>Ascomycota</taxon>
        <taxon>Pezizomycotina</taxon>
        <taxon>Eurotiomycetes</taxon>
        <taxon>Chaetothyriomycetidae</taxon>
        <taxon>Chaetothyriales</taxon>
        <taxon>Trichomeriaceae</taxon>
        <taxon>Lithohypha</taxon>
    </lineage>
</organism>
<dbReference type="SUPFAM" id="SSF54928">
    <property type="entry name" value="RNA-binding domain, RBD"/>
    <property type="match status" value="2"/>
</dbReference>
<evidence type="ECO:0000256" key="6">
    <source>
        <dbReference type="SAM" id="MobiDB-lite"/>
    </source>
</evidence>
<dbReference type="Pfam" id="PF00076">
    <property type="entry name" value="RRM_1"/>
    <property type="match status" value="1"/>
</dbReference>
<feature type="region of interest" description="Disordered" evidence="6">
    <location>
        <begin position="482"/>
        <end position="632"/>
    </location>
</feature>
<gene>
    <name evidence="8" type="ORF">LTR24_008157</name>
</gene>
<dbReference type="CDD" id="cd12455">
    <property type="entry name" value="RRM_like_Smg4_UPF3"/>
    <property type="match status" value="1"/>
</dbReference>
<dbReference type="EMBL" id="JAVRRG010000135">
    <property type="protein sequence ID" value="KAK5081803.1"/>
    <property type="molecule type" value="Genomic_DNA"/>
</dbReference>
<reference evidence="8 9" key="1">
    <citation type="submission" date="2023-08" db="EMBL/GenBank/DDBJ databases">
        <title>Black Yeasts Isolated from many extreme environments.</title>
        <authorList>
            <person name="Coleine C."/>
            <person name="Stajich J.E."/>
            <person name="Selbmann L."/>
        </authorList>
    </citation>
    <scope>NUCLEOTIDE SEQUENCE [LARGE SCALE GENOMIC DNA]</scope>
    <source>
        <strain evidence="8 9">CCFEE 5885</strain>
    </source>
</reference>
<evidence type="ECO:0000256" key="1">
    <source>
        <dbReference type="ARBA" id="ARBA00004123"/>
    </source>
</evidence>
<evidence type="ECO:0000256" key="4">
    <source>
        <dbReference type="ARBA" id="ARBA00023242"/>
    </source>
</evidence>
<dbReference type="Gene3D" id="3.30.70.330">
    <property type="match status" value="2"/>
</dbReference>
<evidence type="ECO:0000313" key="8">
    <source>
        <dbReference type="EMBL" id="KAK5081803.1"/>
    </source>
</evidence>
<feature type="compositionally biased region" description="Pro residues" evidence="6">
    <location>
        <begin position="381"/>
        <end position="390"/>
    </location>
</feature>
<feature type="compositionally biased region" description="Low complexity" evidence="6">
    <location>
        <begin position="538"/>
        <end position="549"/>
    </location>
</feature>
<feature type="domain" description="RRM" evidence="7">
    <location>
        <begin position="408"/>
        <end position="482"/>
    </location>
</feature>
<keyword evidence="4" id="KW-0539">Nucleus</keyword>
<evidence type="ECO:0000256" key="2">
    <source>
        <dbReference type="ARBA" id="ARBA00005991"/>
    </source>
</evidence>
<dbReference type="InterPro" id="IPR035979">
    <property type="entry name" value="RBD_domain_sf"/>
</dbReference>
<feature type="region of interest" description="Disordered" evidence="6">
    <location>
        <begin position="203"/>
        <end position="404"/>
    </location>
</feature>
<dbReference type="CDD" id="cd00590">
    <property type="entry name" value="RRM_SF"/>
    <property type="match status" value="1"/>
</dbReference>
<proteinExistence type="inferred from homology"/>
<dbReference type="Pfam" id="PF03467">
    <property type="entry name" value="Smg4_UPF3"/>
    <property type="match status" value="1"/>
</dbReference>
<comment type="caution">
    <text evidence="8">The sequence shown here is derived from an EMBL/GenBank/DDBJ whole genome shotgun (WGS) entry which is preliminary data.</text>
</comment>
<evidence type="ECO:0000313" key="9">
    <source>
        <dbReference type="Proteomes" id="UP001345013"/>
    </source>
</evidence>
<dbReference type="SMART" id="SM00360">
    <property type="entry name" value="RRM"/>
    <property type="match status" value="1"/>
</dbReference>
<keyword evidence="5" id="KW-0694">RNA-binding</keyword>
<keyword evidence="3" id="KW-0866">Nonsense-mediated mRNA decay</keyword>
<comment type="subcellular location">
    <subcellularLocation>
        <location evidence="1">Nucleus</location>
    </subcellularLocation>
</comment>
<evidence type="ECO:0000259" key="7">
    <source>
        <dbReference type="PROSITE" id="PS50102"/>
    </source>
</evidence>
<protein>
    <recommendedName>
        <fullName evidence="7">RRM domain-containing protein</fullName>
    </recommendedName>
</protein>
<dbReference type="PANTHER" id="PTHR13112">
    <property type="entry name" value="UPF3 REGULATOR OF NONSENSE TRANSCRIPTS-LIKE PROTEIN"/>
    <property type="match status" value="1"/>
</dbReference>
<feature type="compositionally biased region" description="Polar residues" evidence="6">
    <location>
        <begin position="488"/>
        <end position="537"/>
    </location>
</feature>
<dbReference type="InterPro" id="IPR005120">
    <property type="entry name" value="UPF3_dom"/>
</dbReference>
<feature type="compositionally biased region" description="Low complexity" evidence="6">
    <location>
        <begin position="352"/>
        <end position="365"/>
    </location>
</feature>
<feature type="compositionally biased region" description="Low complexity" evidence="6">
    <location>
        <begin position="273"/>
        <end position="287"/>
    </location>
</feature>
<dbReference type="InterPro" id="IPR000504">
    <property type="entry name" value="RRM_dom"/>
</dbReference>
<dbReference type="InterPro" id="IPR012677">
    <property type="entry name" value="Nucleotide-bd_a/b_plait_sf"/>
</dbReference>
<feature type="compositionally biased region" description="Polar residues" evidence="6">
    <location>
        <begin position="223"/>
        <end position="240"/>
    </location>
</feature>
<name>A0ABR0K2R9_9EURO</name>
<feature type="region of interest" description="Disordered" evidence="6">
    <location>
        <begin position="1"/>
        <end position="29"/>
    </location>
</feature>
<dbReference type="Proteomes" id="UP001345013">
    <property type="component" value="Unassembled WGS sequence"/>
</dbReference>
<evidence type="ECO:0000256" key="5">
    <source>
        <dbReference type="PROSITE-ProRule" id="PRU00176"/>
    </source>
</evidence>
<comment type="similarity">
    <text evidence="2">Belongs to the RENT3 family.</text>
</comment>
<keyword evidence="9" id="KW-1185">Reference proteome</keyword>
<accession>A0ABR0K2R9</accession>
<dbReference type="InterPro" id="IPR039722">
    <property type="entry name" value="Upf3"/>
</dbReference>
<sequence length="632" mass="66651">MPPNHTKGRGVLPINAAQTRKPFQQAPRPAAPRLRLIIRRLPPGLTEAEFWECIGREWHVGGGKVDWAAYKPGKISKDLAKPSRPSRAYLKVKDPAHLDLLSAHVKIVTFQDAKNTTRDSCLIGPPSLEFAPYTKIPGGRVRHDGRQGTIDQDPEFIDFLQSLTEPVTKASANEDANAKQEKVTITPLIQYIKDKKANKAKEKEAAAAKASKKVQDGKDAKNASPSKTEQTTVVKKSTPTDAEKARVAKATQQAVDSIKRSVAEIKGQGTPAKQEQQPPVKTPTTPTQPTPKRERQRGDASAAARIIGRDLGLVPREGRSPRTPRSVSTPANSTDTPPTGPAAVKSPPSLPAAPTSASPQPQAIPAQPPTGPRNLRNAVPQPSPLRPNPVPQAVKAAKPPPQLSAGAKSAFLKHANPSQGVTEELLRSTFAIYGTLTRCEIDKKKGLGYIDFTDTEGLRKAMAASPVKVGNGNVVVLENRSPYKKASQAASRPNTASPITSNASSPQLAHASLTTVAEQSTRPATPITQQAPANIDNTPASTSETSTPPVAMVASIAESTFPASPAHPPSAPRGGAGTRGNTRGNFRGRGYRGRGGQFGRGGNRVASTPVGGSPAPTAPTAPTPSVRGDAKS</sequence>
<feature type="compositionally biased region" description="Gly residues" evidence="6">
    <location>
        <begin position="593"/>
        <end position="602"/>
    </location>
</feature>
<dbReference type="PANTHER" id="PTHR13112:SF0">
    <property type="entry name" value="FI21285P1"/>
    <property type="match status" value="1"/>
</dbReference>
<dbReference type="PROSITE" id="PS50102">
    <property type="entry name" value="RRM"/>
    <property type="match status" value="1"/>
</dbReference>